<gene>
    <name evidence="1" type="ORF">M440DRAFT_166409</name>
</gene>
<dbReference type="EMBL" id="KZ679143">
    <property type="protein sequence ID" value="PTB72051.1"/>
    <property type="molecule type" value="Genomic_DNA"/>
</dbReference>
<accession>A0A2T4BRW7</accession>
<evidence type="ECO:0000313" key="2">
    <source>
        <dbReference type="Proteomes" id="UP000240760"/>
    </source>
</evidence>
<sequence>MNCGFSLHSPAVASSSAARRAELLGVGLLDLAAVIHMQVHCSLTARRPFNCSASTAQDCITNNACARLRRHLK</sequence>
<reference evidence="1 2" key="1">
    <citation type="submission" date="2016-07" db="EMBL/GenBank/DDBJ databases">
        <title>Multiple horizontal gene transfer events from other fungi enriched the ability of initially mycotrophic Trichoderma (Ascomycota) to feed on dead plant biomass.</title>
        <authorList>
            <consortium name="DOE Joint Genome Institute"/>
            <person name="Aerts A."/>
            <person name="Atanasova L."/>
            <person name="Chenthamara K."/>
            <person name="Zhang J."/>
            <person name="Grujic M."/>
            <person name="Henrissat B."/>
            <person name="Kuo A."/>
            <person name="Salamov A."/>
            <person name="Lipzen A."/>
            <person name="Labutti K."/>
            <person name="Barry K."/>
            <person name="Miao Y."/>
            <person name="Rahimi M.J."/>
            <person name="Shen Q."/>
            <person name="Grigoriev I.V."/>
            <person name="Kubicek C.P."/>
            <person name="Druzhinina I.S."/>
        </authorList>
    </citation>
    <scope>NUCLEOTIDE SEQUENCE [LARGE SCALE GENOMIC DNA]</scope>
    <source>
        <strain evidence="1 2">ATCC 18648</strain>
    </source>
</reference>
<dbReference type="AlphaFoldDB" id="A0A2T4BRW7"/>
<proteinExistence type="predicted"/>
<dbReference type="Proteomes" id="UP000240760">
    <property type="component" value="Unassembled WGS sequence"/>
</dbReference>
<organism evidence="1 2">
    <name type="scientific">Trichoderma longibrachiatum ATCC 18648</name>
    <dbReference type="NCBI Taxonomy" id="983965"/>
    <lineage>
        <taxon>Eukaryota</taxon>
        <taxon>Fungi</taxon>
        <taxon>Dikarya</taxon>
        <taxon>Ascomycota</taxon>
        <taxon>Pezizomycotina</taxon>
        <taxon>Sordariomycetes</taxon>
        <taxon>Hypocreomycetidae</taxon>
        <taxon>Hypocreales</taxon>
        <taxon>Hypocreaceae</taxon>
        <taxon>Trichoderma</taxon>
    </lineage>
</organism>
<protein>
    <submittedName>
        <fullName evidence="1">Uncharacterized protein</fullName>
    </submittedName>
</protein>
<name>A0A2T4BRW7_TRILO</name>
<keyword evidence="2" id="KW-1185">Reference proteome</keyword>
<evidence type="ECO:0000313" key="1">
    <source>
        <dbReference type="EMBL" id="PTB72051.1"/>
    </source>
</evidence>